<evidence type="ECO:0000313" key="2">
    <source>
        <dbReference type="Proteomes" id="UP000008851"/>
    </source>
</evidence>
<organism evidence="1 2">
    <name type="scientific">Xanthomonas oryzae pv. oryzicola (strain BLS256)</name>
    <dbReference type="NCBI Taxonomy" id="383407"/>
    <lineage>
        <taxon>Bacteria</taxon>
        <taxon>Pseudomonadati</taxon>
        <taxon>Pseudomonadota</taxon>
        <taxon>Gammaproteobacteria</taxon>
        <taxon>Lysobacterales</taxon>
        <taxon>Lysobacteraceae</taxon>
        <taxon>Xanthomonas</taxon>
    </lineage>
</organism>
<dbReference type="AlphaFoldDB" id="G7TEP6"/>
<name>G7TEP6_XANOB</name>
<dbReference type="HOGENOM" id="CLU_215038_0_0_6"/>
<proteinExistence type="predicted"/>
<accession>G7TEP6</accession>
<dbReference type="KEGG" id="xor:XOC_2274"/>
<reference evidence="1 2" key="1">
    <citation type="journal article" date="2011" name="J. Bacteriol.">
        <title>Two new complete genome sequences offer insight into host and tissue specificity of plant pathogenic Xanthomonas spp.</title>
        <authorList>
            <person name="Bogdanove A.J."/>
            <person name="Koebnik R."/>
            <person name="Lu H."/>
            <person name="Furutani A."/>
            <person name="Angiuoli S.V."/>
            <person name="Patil P.B."/>
            <person name="Van Sluys M.A."/>
            <person name="Ryan R.P."/>
            <person name="Meyer D.F."/>
            <person name="Han S.W."/>
            <person name="Aparna G."/>
            <person name="Rajaram M."/>
            <person name="Delcher A.L."/>
            <person name="Phillippy A.M."/>
            <person name="Puiu D."/>
            <person name="Schatz M.C."/>
            <person name="Shumway M."/>
            <person name="Sommer D.D."/>
            <person name="Trapnell C."/>
            <person name="Benahmed F."/>
            <person name="Dimitrov G."/>
            <person name="Madupu R."/>
            <person name="Radune D."/>
            <person name="Sullivan S."/>
            <person name="Jha G."/>
            <person name="Ishihara H."/>
            <person name="Lee S.W."/>
            <person name="Pandey A."/>
            <person name="Sharma V."/>
            <person name="Sriariyanun M."/>
            <person name="Szurek B."/>
            <person name="Vera-Cruz C.M."/>
            <person name="Dorman K.S."/>
            <person name="Ronald P.C."/>
            <person name="Verdier V."/>
            <person name="Dow J.M."/>
            <person name="Sonti R.V."/>
            <person name="Tsuge S."/>
            <person name="Brendel V.P."/>
            <person name="Rabinowicz P.D."/>
            <person name="Leach J.E."/>
            <person name="White F.F."/>
            <person name="Salzberg S.L."/>
        </authorList>
    </citation>
    <scope>NUCLEOTIDE SEQUENCE [LARGE SCALE GENOMIC DNA]</scope>
    <source>
        <strain evidence="1 2">BLS256</strain>
    </source>
</reference>
<dbReference type="Proteomes" id="UP000008851">
    <property type="component" value="Chromosome"/>
</dbReference>
<dbReference type="EMBL" id="CP003057">
    <property type="protein sequence ID" value="AEQ96411.1"/>
    <property type="molecule type" value="Genomic_DNA"/>
</dbReference>
<gene>
    <name evidence="1" type="ORF">XOC_2274</name>
</gene>
<evidence type="ECO:0000313" key="1">
    <source>
        <dbReference type="EMBL" id="AEQ96411.1"/>
    </source>
</evidence>
<protein>
    <submittedName>
        <fullName evidence="1">Uncharacterized protein</fullName>
    </submittedName>
</protein>
<sequence>MPGTAGHFALQAMASCYRHEAGRQATSEQRVALRANLGFRVIAVVAHAKNQ</sequence>